<proteinExistence type="predicted"/>
<gene>
    <name evidence="1" type="ORF">BCR44DRAFT_35152</name>
</gene>
<sequence>MNSRLCDHMMISTTDTDDSPSLPFVLAESILITAAHITLWTDPRWFICDQVRHAELGTFLTVLPTAEASKTLVKIAVPGMFNGCAKLSGHGIDPRYLYSILNKHNLELLDDDDEQTYIDAFINNAVPVLEWLCSQPDFEPPDLREFHYDDNPVILALENKALDALEWACKRRRTASYGLMDNHLADMLRSESAREVALAVAWLKAGHHVEPYLDEVVTAACEVGLLEVVQLYSKWISERGGIDPEHARDLCELAEASGHQEVVTWCQANGWCHD</sequence>
<comment type="caution">
    <text evidence="1">The sequence shown here is derived from an EMBL/GenBank/DDBJ whole genome shotgun (WGS) entry which is preliminary data.</text>
</comment>
<evidence type="ECO:0000313" key="2">
    <source>
        <dbReference type="Proteomes" id="UP000193411"/>
    </source>
</evidence>
<keyword evidence="2" id="KW-1185">Reference proteome</keyword>
<accession>A0A1Y2H9L1</accession>
<dbReference type="AlphaFoldDB" id="A0A1Y2H9L1"/>
<dbReference type="Proteomes" id="UP000193411">
    <property type="component" value="Unassembled WGS sequence"/>
</dbReference>
<evidence type="ECO:0000313" key="1">
    <source>
        <dbReference type="EMBL" id="ORZ30694.1"/>
    </source>
</evidence>
<reference evidence="1 2" key="1">
    <citation type="submission" date="2016-07" db="EMBL/GenBank/DDBJ databases">
        <title>Pervasive Adenine N6-methylation of Active Genes in Fungi.</title>
        <authorList>
            <consortium name="DOE Joint Genome Institute"/>
            <person name="Mondo S.J."/>
            <person name="Dannebaum R.O."/>
            <person name="Kuo R.C."/>
            <person name="Labutti K."/>
            <person name="Haridas S."/>
            <person name="Kuo A."/>
            <person name="Salamov A."/>
            <person name="Ahrendt S.R."/>
            <person name="Lipzen A."/>
            <person name="Sullivan W."/>
            <person name="Andreopoulos W.B."/>
            <person name="Clum A."/>
            <person name="Lindquist E."/>
            <person name="Daum C."/>
            <person name="Ramamoorthy G.K."/>
            <person name="Gryganskyi A."/>
            <person name="Culley D."/>
            <person name="Magnuson J.K."/>
            <person name="James T.Y."/>
            <person name="O'Malley M.A."/>
            <person name="Stajich J.E."/>
            <person name="Spatafora J.W."/>
            <person name="Visel A."/>
            <person name="Grigoriev I.V."/>
        </authorList>
    </citation>
    <scope>NUCLEOTIDE SEQUENCE [LARGE SCALE GENOMIC DNA]</scope>
    <source>
        <strain evidence="1 2">PL171</strain>
    </source>
</reference>
<organism evidence="1 2">
    <name type="scientific">Catenaria anguillulae PL171</name>
    <dbReference type="NCBI Taxonomy" id="765915"/>
    <lineage>
        <taxon>Eukaryota</taxon>
        <taxon>Fungi</taxon>
        <taxon>Fungi incertae sedis</taxon>
        <taxon>Blastocladiomycota</taxon>
        <taxon>Blastocladiomycetes</taxon>
        <taxon>Blastocladiales</taxon>
        <taxon>Catenariaceae</taxon>
        <taxon>Catenaria</taxon>
    </lineage>
</organism>
<dbReference type="EMBL" id="MCFL01000076">
    <property type="protein sequence ID" value="ORZ30694.1"/>
    <property type="molecule type" value="Genomic_DNA"/>
</dbReference>
<name>A0A1Y2H9L1_9FUNG</name>
<protein>
    <submittedName>
        <fullName evidence="1">Uncharacterized protein</fullName>
    </submittedName>
</protein>